<reference evidence="1" key="1">
    <citation type="submission" date="2020-08" db="EMBL/GenBank/DDBJ databases">
        <title>Multicomponent nature underlies the extraordinary mechanical properties of spider dragline silk.</title>
        <authorList>
            <person name="Kono N."/>
            <person name="Nakamura H."/>
            <person name="Mori M."/>
            <person name="Yoshida Y."/>
            <person name="Ohtoshi R."/>
            <person name="Malay A.D."/>
            <person name="Moran D.A.P."/>
            <person name="Tomita M."/>
            <person name="Numata K."/>
            <person name="Arakawa K."/>
        </authorList>
    </citation>
    <scope>NUCLEOTIDE SEQUENCE</scope>
</reference>
<dbReference type="EMBL" id="BMAU01021250">
    <property type="protein sequence ID" value="GFY05246.1"/>
    <property type="molecule type" value="Genomic_DNA"/>
</dbReference>
<sequence>MATKDPPCLMHVKSDPVWSSHWCGRETLRKRSSSVGCSSNDEIFGTRAASTNGLNELQFSTPVLLNLRAACDLTEFSKWLARGLLH</sequence>
<organism evidence="1 2">
    <name type="scientific">Trichonephila clavipes</name>
    <name type="common">Golden silk orbweaver</name>
    <name type="synonym">Nephila clavipes</name>
    <dbReference type="NCBI Taxonomy" id="2585209"/>
    <lineage>
        <taxon>Eukaryota</taxon>
        <taxon>Metazoa</taxon>
        <taxon>Ecdysozoa</taxon>
        <taxon>Arthropoda</taxon>
        <taxon>Chelicerata</taxon>
        <taxon>Arachnida</taxon>
        <taxon>Araneae</taxon>
        <taxon>Araneomorphae</taxon>
        <taxon>Entelegynae</taxon>
        <taxon>Araneoidea</taxon>
        <taxon>Nephilidae</taxon>
        <taxon>Trichonephila</taxon>
    </lineage>
</organism>
<keyword evidence="2" id="KW-1185">Reference proteome</keyword>
<proteinExistence type="predicted"/>
<evidence type="ECO:0000313" key="1">
    <source>
        <dbReference type="EMBL" id="GFY05246.1"/>
    </source>
</evidence>
<evidence type="ECO:0000313" key="2">
    <source>
        <dbReference type="Proteomes" id="UP000887159"/>
    </source>
</evidence>
<protein>
    <submittedName>
        <fullName evidence="1">Uncharacterized protein</fullName>
    </submittedName>
</protein>
<accession>A0A8X6S2I7</accession>
<comment type="caution">
    <text evidence="1">The sequence shown here is derived from an EMBL/GenBank/DDBJ whole genome shotgun (WGS) entry which is preliminary data.</text>
</comment>
<gene>
    <name evidence="1" type="ORF">TNCV_2206921</name>
</gene>
<name>A0A8X6S2I7_TRICX</name>
<dbReference type="Proteomes" id="UP000887159">
    <property type="component" value="Unassembled WGS sequence"/>
</dbReference>
<dbReference type="AlphaFoldDB" id="A0A8X6S2I7"/>